<keyword evidence="4" id="KW-1185">Reference proteome</keyword>
<gene>
    <name evidence="3" type="ORF">N0V89_006104</name>
</gene>
<feature type="region of interest" description="Disordered" evidence="1">
    <location>
        <begin position="1"/>
        <end position="22"/>
    </location>
</feature>
<comment type="caution">
    <text evidence="3">The sequence shown here is derived from an EMBL/GenBank/DDBJ whole genome shotgun (WGS) entry which is preliminary data.</text>
</comment>
<sequence length="624" mass="70325">MAMARNANLHQATQTAESVKTPASFGHDRLNWATNETRLIKILPQNLSEPSNEDDPIACEITSVSLDDNPQYIALSYAWGDTTLTRPLLLNGRAFRATASLDAALRQIRKMQVQSTTFRDKLFWIDAISINQNDEIEKSWQVQRMNAIFSAARYALVWLGPSSNDSDKAMEVLEHVGLTVASGSDPLDNAALNTFHLLSRLYYELAPSVRGLLLRSWWRRIWVVQEFASAKDVVFLCGDVQLSWGPCLGALEALERFQRALAEKGWRGNIGSQNYRQLMAEINGMSGILRLFRIRQALMQDHKRLPLWELLTLKRFGMLSTDNRDFIYALTGIAEDAGAKYLYPDYTKEVAQVYTEVAKCFLAEGRLRTLWLCSHPRRLAGLPSWVPDWSSIWQSDRRYFSGDSGYGSGSAIFSASGSSTPDVSFSSRNGHMVLHLEGYRLDTVSATKPAFDMDQVLQPGAFPRAQIALQGRYRALWELQRSRWDNLFRTCVTDIEPVWGADLHIKYRRSTPRLRRELYGELAHATDESGGFEASWELPASRLDILYRHNGRRPFITRGGYLGLGPKDMRKGDIVVVVSGAEVPLILREVPEGGYKLVGEAYVDGVMDGEVLDMGLEKITLDII</sequence>
<proteinExistence type="predicted"/>
<dbReference type="PANTHER" id="PTHR24148">
    <property type="entry name" value="ANKYRIN REPEAT DOMAIN-CONTAINING PROTEIN 39 HOMOLOG-RELATED"/>
    <property type="match status" value="1"/>
</dbReference>
<reference evidence="3" key="1">
    <citation type="submission" date="2022-10" db="EMBL/GenBank/DDBJ databases">
        <title>Tapping the CABI collections for fungal endophytes: first genome assemblies for Collariella, Neodidymelliopsis, Ascochyta clinopodiicola, Didymella pomorum, Didymosphaeria variabile, Neocosmospora piperis and Neocucurbitaria cava.</title>
        <authorList>
            <person name="Hill R."/>
        </authorList>
    </citation>
    <scope>NUCLEOTIDE SEQUENCE</scope>
    <source>
        <strain evidence="3">IMI 356815</strain>
    </source>
</reference>
<name>A0A9W9CC38_9PLEO</name>
<dbReference type="AlphaFoldDB" id="A0A9W9CC38"/>
<dbReference type="RefSeq" id="XP_056072143.1">
    <property type="nucleotide sequence ID" value="XM_056214876.1"/>
</dbReference>
<dbReference type="InterPro" id="IPR010730">
    <property type="entry name" value="HET"/>
</dbReference>
<protein>
    <recommendedName>
        <fullName evidence="2">Heterokaryon incompatibility domain-containing protein</fullName>
    </recommendedName>
</protein>
<evidence type="ECO:0000256" key="1">
    <source>
        <dbReference type="SAM" id="MobiDB-lite"/>
    </source>
</evidence>
<dbReference type="GeneID" id="80909634"/>
<dbReference type="InterPro" id="IPR052895">
    <property type="entry name" value="HetReg/Transcr_Mod"/>
</dbReference>
<dbReference type="Pfam" id="PF06985">
    <property type="entry name" value="HET"/>
    <property type="match status" value="1"/>
</dbReference>
<dbReference type="Proteomes" id="UP001140513">
    <property type="component" value="Unassembled WGS sequence"/>
</dbReference>
<evidence type="ECO:0000259" key="2">
    <source>
        <dbReference type="Pfam" id="PF06985"/>
    </source>
</evidence>
<evidence type="ECO:0000313" key="4">
    <source>
        <dbReference type="Proteomes" id="UP001140513"/>
    </source>
</evidence>
<accession>A0A9W9CC38</accession>
<evidence type="ECO:0000313" key="3">
    <source>
        <dbReference type="EMBL" id="KAJ4354369.1"/>
    </source>
</evidence>
<dbReference type="EMBL" id="JAPEUX010000004">
    <property type="protein sequence ID" value="KAJ4354369.1"/>
    <property type="molecule type" value="Genomic_DNA"/>
</dbReference>
<dbReference type="PANTHER" id="PTHR24148:SF73">
    <property type="entry name" value="HET DOMAIN PROTEIN (AFU_ORTHOLOGUE AFUA_8G01020)"/>
    <property type="match status" value="1"/>
</dbReference>
<organism evidence="3 4">
    <name type="scientific">Didymosphaeria variabile</name>
    <dbReference type="NCBI Taxonomy" id="1932322"/>
    <lineage>
        <taxon>Eukaryota</taxon>
        <taxon>Fungi</taxon>
        <taxon>Dikarya</taxon>
        <taxon>Ascomycota</taxon>
        <taxon>Pezizomycotina</taxon>
        <taxon>Dothideomycetes</taxon>
        <taxon>Pleosporomycetidae</taxon>
        <taxon>Pleosporales</taxon>
        <taxon>Massarineae</taxon>
        <taxon>Didymosphaeriaceae</taxon>
        <taxon>Didymosphaeria</taxon>
    </lineage>
</organism>
<dbReference type="Pfam" id="PF26639">
    <property type="entry name" value="Het-6_barrel"/>
    <property type="match status" value="1"/>
</dbReference>
<feature type="compositionally biased region" description="Polar residues" evidence="1">
    <location>
        <begin position="8"/>
        <end position="18"/>
    </location>
</feature>
<feature type="domain" description="Heterokaryon incompatibility" evidence="2">
    <location>
        <begin position="72"/>
        <end position="226"/>
    </location>
</feature>
<dbReference type="OrthoDB" id="3553147at2759"/>